<dbReference type="AlphaFoldDB" id="A0AAW5BV70"/>
<comment type="caution">
    <text evidence="2">The sequence shown here is derived from an EMBL/GenBank/DDBJ whole genome shotgun (WGS) entry which is preliminary data.</text>
</comment>
<reference evidence="2" key="1">
    <citation type="submission" date="2022-01" db="EMBL/GenBank/DDBJ databases">
        <title>Collection of gut derived symbiotic bacterial strains cultured from healthy donors.</title>
        <authorList>
            <person name="Lin H."/>
            <person name="Kohout C."/>
            <person name="Waligurski E."/>
            <person name="Pamer E.G."/>
        </authorList>
    </citation>
    <scope>NUCLEOTIDE SEQUENCE</scope>
    <source>
        <strain evidence="2">DFI.6.55</strain>
    </source>
</reference>
<gene>
    <name evidence="2" type="ORF">L0N08_10720</name>
</gene>
<sequence>MADYPVTDKPLFSQTMRQFEEDDPAHADLFNTTVQKLLDNDNLLHEGLAGMEAITAEDIDALDGSSGGGSGGGTVSGSEITTEDIDQII</sequence>
<evidence type="ECO:0000256" key="1">
    <source>
        <dbReference type="SAM" id="MobiDB-lite"/>
    </source>
</evidence>
<feature type="compositionally biased region" description="Gly residues" evidence="1">
    <location>
        <begin position="65"/>
        <end position="75"/>
    </location>
</feature>
<dbReference type="Proteomes" id="UP001299608">
    <property type="component" value="Unassembled WGS sequence"/>
</dbReference>
<dbReference type="RefSeq" id="WP_238053578.1">
    <property type="nucleotide sequence ID" value="NZ_JAKNGE010000011.1"/>
</dbReference>
<organism evidence="2 3">
    <name type="scientific">Enterocloster aldenensis</name>
    <dbReference type="NCBI Taxonomy" id="358742"/>
    <lineage>
        <taxon>Bacteria</taxon>
        <taxon>Bacillati</taxon>
        <taxon>Bacillota</taxon>
        <taxon>Clostridia</taxon>
        <taxon>Lachnospirales</taxon>
        <taxon>Lachnospiraceae</taxon>
        <taxon>Enterocloster</taxon>
    </lineage>
</organism>
<protein>
    <submittedName>
        <fullName evidence="2">Uncharacterized protein</fullName>
    </submittedName>
</protein>
<evidence type="ECO:0000313" key="3">
    <source>
        <dbReference type="Proteomes" id="UP001299608"/>
    </source>
</evidence>
<accession>A0AAW5BV70</accession>
<name>A0AAW5BV70_9FIRM</name>
<proteinExistence type="predicted"/>
<dbReference type="EMBL" id="JAKNGE010000011">
    <property type="protein sequence ID" value="MCG4745885.1"/>
    <property type="molecule type" value="Genomic_DNA"/>
</dbReference>
<evidence type="ECO:0000313" key="2">
    <source>
        <dbReference type="EMBL" id="MCG4745885.1"/>
    </source>
</evidence>
<feature type="region of interest" description="Disordered" evidence="1">
    <location>
        <begin position="60"/>
        <end position="89"/>
    </location>
</feature>